<evidence type="ECO:0000313" key="2">
    <source>
        <dbReference type="Proteomes" id="UP000250235"/>
    </source>
</evidence>
<reference evidence="1 2" key="1">
    <citation type="journal article" date="2015" name="Proc. Natl. Acad. Sci. U.S.A.">
        <title>The resurrection genome of Boea hygrometrica: A blueprint for survival of dehydration.</title>
        <authorList>
            <person name="Xiao L."/>
            <person name="Yang G."/>
            <person name="Zhang L."/>
            <person name="Yang X."/>
            <person name="Zhao S."/>
            <person name="Ji Z."/>
            <person name="Zhou Q."/>
            <person name="Hu M."/>
            <person name="Wang Y."/>
            <person name="Chen M."/>
            <person name="Xu Y."/>
            <person name="Jin H."/>
            <person name="Xiao X."/>
            <person name="Hu G."/>
            <person name="Bao F."/>
            <person name="Hu Y."/>
            <person name="Wan P."/>
            <person name="Li L."/>
            <person name="Deng X."/>
            <person name="Kuang T."/>
            <person name="Xiang C."/>
            <person name="Zhu J.K."/>
            <person name="Oliver M.J."/>
            <person name="He Y."/>
        </authorList>
    </citation>
    <scope>NUCLEOTIDE SEQUENCE [LARGE SCALE GENOMIC DNA]</scope>
    <source>
        <strain evidence="2">cv. XS01</strain>
    </source>
</reference>
<proteinExistence type="predicted"/>
<dbReference type="EMBL" id="KV016414">
    <property type="protein sequence ID" value="KZV19642.1"/>
    <property type="molecule type" value="Genomic_DNA"/>
</dbReference>
<keyword evidence="2" id="KW-1185">Reference proteome</keyword>
<evidence type="ECO:0000313" key="1">
    <source>
        <dbReference type="EMBL" id="KZV19642.1"/>
    </source>
</evidence>
<protein>
    <submittedName>
        <fullName evidence="1">Uncharacterized protein</fullName>
    </submittedName>
</protein>
<name>A0A2Z7AEY9_9LAMI</name>
<dbReference type="Proteomes" id="UP000250235">
    <property type="component" value="Unassembled WGS sequence"/>
</dbReference>
<gene>
    <name evidence="1" type="ORF">F511_43061</name>
</gene>
<organism evidence="1 2">
    <name type="scientific">Dorcoceras hygrometricum</name>
    <dbReference type="NCBI Taxonomy" id="472368"/>
    <lineage>
        <taxon>Eukaryota</taxon>
        <taxon>Viridiplantae</taxon>
        <taxon>Streptophyta</taxon>
        <taxon>Embryophyta</taxon>
        <taxon>Tracheophyta</taxon>
        <taxon>Spermatophyta</taxon>
        <taxon>Magnoliopsida</taxon>
        <taxon>eudicotyledons</taxon>
        <taxon>Gunneridae</taxon>
        <taxon>Pentapetalae</taxon>
        <taxon>asterids</taxon>
        <taxon>lamiids</taxon>
        <taxon>Lamiales</taxon>
        <taxon>Gesneriaceae</taxon>
        <taxon>Didymocarpoideae</taxon>
        <taxon>Trichosporeae</taxon>
        <taxon>Loxocarpinae</taxon>
        <taxon>Dorcoceras</taxon>
    </lineage>
</organism>
<sequence length="202" mass="22391">MFLVDWAVKMRIRPPEFETSICDAKYHVSLIENENRKASRLAADRRNHPPRPRACFACRAPRTRLSHASLSAASHEKDRPLPTLCAHWLRDIGRNVRAALRRPPCMNTGRSRTSAAAAPRACRAMMHGDGRRHALLAAQEMRDGRLMNAAAGRASCDGCAQNLRTALHRAMATAAIFVGGGRRPAAAPASLRRCRDGWSEFF</sequence>
<dbReference type="AlphaFoldDB" id="A0A2Z7AEY9"/>
<accession>A0A2Z7AEY9</accession>